<evidence type="ECO:0000313" key="2">
    <source>
        <dbReference type="EMBL" id="GFY66127.1"/>
    </source>
</evidence>
<reference evidence="2" key="1">
    <citation type="submission" date="2020-08" db="EMBL/GenBank/DDBJ databases">
        <title>Multicomponent nature underlies the extraordinary mechanical properties of spider dragline silk.</title>
        <authorList>
            <person name="Kono N."/>
            <person name="Nakamura H."/>
            <person name="Mori M."/>
            <person name="Yoshida Y."/>
            <person name="Ohtoshi R."/>
            <person name="Malay A.D."/>
            <person name="Moran D.A.P."/>
            <person name="Tomita M."/>
            <person name="Numata K."/>
            <person name="Arakawa K."/>
        </authorList>
    </citation>
    <scope>NUCLEOTIDE SEQUENCE</scope>
</reference>
<evidence type="ECO:0000313" key="3">
    <source>
        <dbReference type="Proteomes" id="UP000886998"/>
    </source>
</evidence>
<gene>
    <name evidence="2" type="ORF">TNIN_296881</name>
</gene>
<dbReference type="EMBL" id="BMAV01015846">
    <property type="protein sequence ID" value="GFY66127.1"/>
    <property type="molecule type" value="Genomic_DNA"/>
</dbReference>
<feature type="compositionally biased region" description="Polar residues" evidence="1">
    <location>
        <begin position="37"/>
        <end position="54"/>
    </location>
</feature>
<evidence type="ECO:0000256" key="1">
    <source>
        <dbReference type="SAM" id="MobiDB-lite"/>
    </source>
</evidence>
<feature type="region of interest" description="Disordered" evidence="1">
    <location>
        <begin position="33"/>
        <end position="60"/>
    </location>
</feature>
<comment type="caution">
    <text evidence="2">The sequence shown here is derived from an EMBL/GenBank/DDBJ whole genome shotgun (WGS) entry which is preliminary data.</text>
</comment>
<keyword evidence="3" id="KW-1185">Reference proteome</keyword>
<dbReference type="AlphaFoldDB" id="A0A8X7CJ29"/>
<name>A0A8X7CJ29_9ARAC</name>
<sequence length="258" mass="28842">MPCRRCFNRLASSSPVPIVSRVLQEQVESREQRVQSANSKLQSELPTSSPSTTGGVRISAAPSTLRHSRSVICRSCALNYACRRCFNRLASSSPVPIVSRVLQEQVESLESSVSSANSKLQSELSNLKSKYHSEVSDLSSTVDSTSQQISDLQKLCKRQANQITGELQLPAKGIRNILLRVWTFRWPIRMVIIHLNFEKFDGKMNVVGTNLVIQPKESSKTEFLLHRSSPSRASCQHETYSDPQTSAIKPENMQRVPK</sequence>
<feature type="region of interest" description="Disordered" evidence="1">
    <location>
        <begin position="225"/>
        <end position="258"/>
    </location>
</feature>
<protein>
    <submittedName>
        <fullName evidence="2">Uncharacterized protein</fullName>
    </submittedName>
</protein>
<feature type="compositionally biased region" description="Polar residues" evidence="1">
    <location>
        <begin position="228"/>
        <end position="247"/>
    </location>
</feature>
<proteinExistence type="predicted"/>
<accession>A0A8X7CJ29</accession>
<organism evidence="2 3">
    <name type="scientific">Trichonephila inaurata madagascariensis</name>
    <dbReference type="NCBI Taxonomy" id="2747483"/>
    <lineage>
        <taxon>Eukaryota</taxon>
        <taxon>Metazoa</taxon>
        <taxon>Ecdysozoa</taxon>
        <taxon>Arthropoda</taxon>
        <taxon>Chelicerata</taxon>
        <taxon>Arachnida</taxon>
        <taxon>Araneae</taxon>
        <taxon>Araneomorphae</taxon>
        <taxon>Entelegynae</taxon>
        <taxon>Araneoidea</taxon>
        <taxon>Nephilidae</taxon>
        <taxon>Trichonephila</taxon>
        <taxon>Trichonephila inaurata</taxon>
    </lineage>
</organism>
<dbReference type="Proteomes" id="UP000886998">
    <property type="component" value="Unassembled WGS sequence"/>
</dbReference>